<keyword evidence="3" id="KW-1185">Reference proteome</keyword>
<evidence type="ECO:0000313" key="3">
    <source>
        <dbReference type="Proteomes" id="UP001054837"/>
    </source>
</evidence>
<accession>A0AAV4MU29</accession>
<sequence>MKLFTIGFLVFGCHLSMVLCNNCQMEKSLSGTISHSGISDSNEKCWMIPVTAGKFIRIQINNITYRWSPVQTVL</sequence>
<organism evidence="2 3">
    <name type="scientific">Caerostris darwini</name>
    <dbReference type="NCBI Taxonomy" id="1538125"/>
    <lineage>
        <taxon>Eukaryota</taxon>
        <taxon>Metazoa</taxon>
        <taxon>Ecdysozoa</taxon>
        <taxon>Arthropoda</taxon>
        <taxon>Chelicerata</taxon>
        <taxon>Arachnida</taxon>
        <taxon>Araneae</taxon>
        <taxon>Araneomorphae</taxon>
        <taxon>Entelegynae</taxon>
        <taxon>Araneoidea</taxon>
        <taxon>Araneidae</taxon>
        <taxon>Caerostris</taxon>
    </lineage>
</organism>
<dbReference type="Proteomes" id="UP001054837">
    <property type="component" value="Unassembled WGS sequence"/>
</dbReference>
<dbReference type="AlphaFoldDB" id="A0AAV4MU29"/>
<keyword evidence="1" id="KW-0732">Signal</keyword>
<evidence type="ECO:0008006" key="4">
    <source>
        <dbReference type="Google" id="ProtNLM"/>
    </source>
</evidence>
<feature type="chain" id="PRO_5043842521" description="Secreted protein" evidence="1">
    <location>
        <begin position="21"/>
        <end position="74"/>
    </location>
</feature>
<dbReference type="EMBL" id="BPLQ01000776">
    <property type="protein sequence ID" value="GIX74922.1"/>
    <property type="molecule type" value="Genomic_DNA"/>
</dbReference>
<comment type="caution">
    <text evidence="2">The sequence shown here is derived from an EMBL/GenBank/DDBJ whole genome shotgun (WGS) entry which is preliminary data.</text>
</comment>
<reference evidence="2 3" key="1">
    <citation type="submission" date="2021-06" db="EMBL/GenBank/DDBJ databases">
        <title>Caerostris darwini draft genome.</title>
        <authorList>
            <person name="Kono N."/>
            <person name="Arakawa K."/>
        </authorList>
    </citation>
    <scope>NUCLEOTIDE SEQUENCE [LARGE SCALE GENOMIC DNA]</scope>
</reference>
<proteinExistence type="predicted"/>
<protein>
    <recommendedName>
        <fullName evidence="4">Secreted protein</fullName>
    </recommendedName>
</protein>
<evidence type="ECO:0000313" key="2">
    <source>
        <dbReference type="EMBL" id="GIX74922.1"/>
    </source>
</evidence>
<evidence type="ECO:0000256" key="1">
    <source>
        <dbReference type="SAM" id="SignalP"/>
    </source>
</evidence>
<gene>
    <name evidence="2" type="ORF">CDAR_31031</name>
</gene>
<feature type="signal peptide" evidence="1">
    <location>
        <begin position="1"/>
        <end position="20"/>
    </location>
</feature>
<name>A0AAV4MU29_9ARAC</name>